<sequence>TWFPEVAAFYESLAKELEADGVDLQSVFGPGAASFNLPFAAHTLNLGPAVCCLLHRDAQNWPQGICPAMAVGKFDHTRSGQFIMEEPKVVLELKSGDIILFLSSLITHGNAPLADGEVRMSWTCWMAGGLVRWLAAGCALLSSLTTRVKQERYAARSEEFARKGWASLLTLSELKERLASRRQA</sequence>
<dbReference type="InParanoid" id="J0D666"/>
<keyword evidence="2" id="KW-1185">Reference proteome</keyword>
<feature type="non-terminal residue" evidence="1">
    <location>
        <position position="1"/>
    </location>
</feature>
<reference evidence="2" key="1">
    <citation type="journal article" date="2012" name="Science">
        <title>The Paleozoic origin of enzymatic lignin decomposition reconstructed from 31 fungal genomes.</title>
        <authorList>
            <person name="Floudas D."/>
            <person name="Binder M."/>
            <person name="Riley R."/>
            <person name="Barry K."/>
            <person name="Blanchette R.A."/>
            <person name="Henrissat B."/>
            <person name="Martinez A.T."/>
            <person name="Otillar R."/>
            <person name="Spatafora J.W."/>
            <person name="Yadav J.S."/>
            <person name="Aerts A."/>
            <person name="Benoit I."/>
            <person name="Boyd A."/>
            <person name="Carlson A."/>
            <person name="Copeland A."/>
            <person name="Coutinho P.M."/>
            <person name="de Vries R.P."/>
            <person name="Ferreira P."/>
            <person name="Findley K."/>
            <person name="Foster B."/>
            <person name="Gaskell J."/>
            <person name="Glotzer D."/>
            <person name="Gorecki P."/>
            <person name="Heitman J."/>
            <person name="Hesse C."/>
            <person name="Hori C."/>
            <person name="Igarashi K."/>
            <person name="Jurgens J.A."/>
            <person name="Kallen N."/>
            <person name="Kersten P."/>
            <person name="Kohler A."/>
            <person name="Kuees U."/>
            <person name="Kumar T.K.A."/>
            <person name="Kuo A."/>
            <person name="LaButti K."/>
            <person name="Larrondo L.F."/>
            <person name="Lindquist E."/>
            <person name="Ling A."/>
            <person name="Lombard V."/>
            <person name="Lucas S."/>
            <person name="Lundell T."/>
            <person name="Martin R."/>
            <person name="McLaughlin D.J."/>
            <person name="Morgenstern I."/>
            <person name="Morin E."/>
            <person name="Murat C."/>
            <person name="Nagy L.G."/>
            <person name="Nolan M."/>
            <person name="Ohm R.A."/>
            <person name="Patyshakuliyeva A."/>
            <person name="Rokas A."/>
            <person name="Ruiz-Duenas F.J."/>
            <person name="Sabat G."/>
            <person name="Salamov A."/>
            <person name="Samejima M."/>
            <person name="Schmutz J."/>
            <person name="Slot J.C."/>
            <person name="St John F."/>
            <person name="Stenlid J."/>
            <person name="Sun H."/>
            <person name="Sun S."/>
            <person name="Syed K."/>
            <person name="Tsang A."/>
            <person name="Wiebenga A."/>
            <person name="Young D."/>
            <person name="Pisabarro A."/>
            <person name="Eastwood D.C."/>
            <person name="Martin F."/>
            <person name="Cullen D."/>
            <person name="Grigoriev I.V."/>
            <person name="Hibbett D.S."/>
        </authorList>
    </citation>
    <scope>NUCLEOTIDE SEQUENCE [LARGE SCALE GENOMIC DNA]</scope>
    <source>
        <strain evidence="2">TFB10046</strain>
    </source>
</reference>
<accession>J0D666</accession>
<dbReference type="Proteomes" id="UP000006514">
    <property type="component" value="Unassembled WGS sequence"/>
</dbReference>
<dbReference type="Gene3D" id="3.60.130.30">
    <property type="match status" value="1"/>
</dbReference>
<name>J0D666_AURST</name>
<dbReference type="AlphaFoldDB" id="J0D666"/>
<dbReference type="KEGG" id="adl:AURDEDRAFT_76263"/>
<proteinExistence type="predicted"/>
<dbReference type="eggNOG" id="ENOG502SNUP">
    <property type="taxonomic scope" value="Eukaryota"/>
</dbReference>
<gene>
    <name evidence="1" type="ORF">AURDEDRAFT_76263</name>
</gene>
<evidence type="ECO:0000313" key="1">
    <source>
        <dbReference type="EMBL" id="EJD34347.1"/>
    </source>
</evidence>
<organism evidence="1 2">
    <name type="scientific">Auricularia subglabra (strain TFB-10046 / SS5)</name>
    <name type="common">White-rot fungus</name>
    <name type="synonym">Auricularia delicata (strain TFB10046)</name>
    <dbReference type="NCBI Taxonomy" id="717982"/>
    <lineage>
        <taxon>Eukaryota</taxon>
        <taxon>Fungi</taxon>
        <taxon>Dikarya</taxon>
        <taxon>Basidiomycota</taxon>
        <taxon>Agaricomycotina</taxon>
        <taxon>Agaricomycetes</taxon>
        <taxon>Auriculariales</taxon>
        <taxon>Auriculariaceae</taxon>
        <taxon>Auricularia</taxon>
    </lineage>
</organism>
<evidence type="ECO:0000313" key="2">
    <source>
        <dbReference type="Proteomes" id="UP000006514"/>
    </source>
</evidence>
<dbReference type="EMBL" id="JH687959">
    <property type="protein sequence ID" value="EJD34347.1"/>
    <property type="molecule type" value="Genomic_DNA"/>
</dbReference>
<dbReference type="OrthoDB" id="3202607at2759"/>
<protein>
    <submittedName>
        <fullName evidence="1">Uncharacterized protein</fullName>
    </submittedName>
</protein>